<dbReference type="EMBL" id="MT863715">
    <property type="protein sequence ID" value="QPX63037.1"/>
    <property type="molecule type" value="Genomic_DNA"/>
</dbReference>
<keyword evidence="2" id="KW-0436">Ligase</keyword>
<evidence type="ECO:0000313" key="3">
    <source>
        <dbReference type="Proteomes" id="UP000595323"/>
    </source>
</evidence>
<name>A0A7T3KD40_9CAUD</name>
<dbReference type="Pfam" id="PF09511">
    <property type="entry name" value="RNA_lig_T4_1"/>
    <property type="match status" value="1"/>
</dbReference>
<proteinExistence type="predicted"/>
<dbReference type="Gene3D" id="1.10.3550.20">
    <property type="match status" value="1"/>
</dbReference>
<reference evidence="2 3" key="1">
    <citation type="submission" date="2020-08" db="EMBL/GenBank/DDBJ databases">
        <authorList>
            <person name="Sorensen M.C.H."/>
        </authorList>
    </citation>
    <scope>NUCLEOTIDE SEQUENCE [LARGE SCALE GENOMIC DNA]</scope>
</reference>
<evidence type="ECO:0000259" key="1">
    <source>
        <dbReference type="Pfam" id="PF09511"/>
    </source>
</evidence>
<feature type="domain" description="T4 RNA ligase 1-like N-terminal" evidence="1">
    <location>
        <begin position="56"/>
        <end position="183"/>
    </location>
</feature>
<gene>
    <name evidence="2" type="ORF">F336_079</name>
</gene>
<accession>A0A7T3KD40</accession>
<organism evidence="2 3">
    <name type="scientific">Campylobacter phage F336</name>
    <dbReference type="NCBI Taxonomy" id="2794361"/>
    <lineage>
        <taxon>Viruses</taxon>
        <taxon>Duplodnaviria</taxon>
        <taxon>Heunggongvirae</taxon>
        <taxon>Uroviricota</taxon>
        <taxon>Caudoviricetes</taxon>
        <taxon>Connertonviridae</taxon>
        <taxon>Fletchervirus</taxon>
        <taxon>Fletchervirus F336</taxon>
    </lineage>
</organism>
<dbReference type="Proteomes" id="UP000595323">
    <property type="component" value="Segment"/>
</dbReference>
<dbReference type="InterPro" id="IPR019039">
    <property type="entry name" value="T4-Rnl1-like_N"/>
</dbReference>
<protein>
    <submittedName>
        <fullName evidence="2">Putative RNA ligase</fullName>
    </submittedName>
</protein>
<dbReference type="GO" id="GO:0016874">
    <property type="term" value="F:ligase activity"/>
    <property type="evidence" value="ECO:0007669"/>
    <property type="project" value="UniProtKB-KW"/>
</dbReference>
<sequence length="377" mass="44669">MDIKMTKQLIDKAEHLVANKDNYRKTTTYFNGHKLDFYTYIINDYERFKEDDSFFMRGLMVIDDKEISYPLQKFFNVNENEDWVLSDDELLDDYIITDKYDGSLIIPFLLDGKLYLRTKMSVDNDQVLLATKFLKENKDLENYLHENQVFMELVSPLNRVVVDYEKTDLIKIAMNTDKGLVIFDKEPSKYSNFKTLKELREYINTIDNFEGVILQNKTTGKVYKLKTDKYIELHKTLAEALSYKNIFELALTEKLDDVIPLIKPIKEKYDFVIDVVDLIVKKLNVILNTIEHYHSLNKENTKEYVFLLKDANVETIEFNTLMALHKNKIKIGDINDYVKNLLLERYNTETKVRELLEIIEENDDSLITKNIIKFKRM</sequence>
<evidence type="ECO:0000313" key="2">
    <source>
        <dbReference type="EMBL" id="QPX63037.1"/>
    </source>
</evidence>
<keyword evidence="3" id="KW-1185">Reference proteome</keyword>